<feature type="domain" description="Tyr recombinase" evidence="4">
    <location>
        <begin position="194"/>
        <end position="396"/>
    </location>
</feature>
<keyword evidence="1" id="KW-0229">DNA integration</keyword>
<dbReference type="Pfam" id="PF00589">
    <property type="entry name" value="Phage_integrase"/>
    <property type="match status" value="1"/>
</dbReference>
<evidence type="ECO:0000256" key="3">
    <source>
        <dbReference type="ARBA" id="ARBA00023172"/>
    </source>
</evidence>
<dbReference type="PANTHER" id="PTHR30349">
    <property type="entry name" value="PHAGE INTEGRASE-RELATED"/>
    <property type="match status" value="1"/>
</dbReference>
<dbReference type="InterPro" id="IPR050090">
    <property type="entry name" value="Tyrosine_recombinase_XerCD"/>
</dbReference>
<reference evidence="5 6" key="1">
    <citation type="submission" date="2019-03" db="EMBL/GenBank/DDBJ databases">
        <title>Cohnella endophytica sp. nov., a novel endophytic bacterium isolated from bark of Sonneratia apetala.</title>
        <authorList>
            <person name="Tuo L."/>
        </authorList>
    </citation>
    <scope>NUCLEOTIDE SEQUENCE [LARGE SCALE GENOMIC DNA]</scope>
    <source>
        <strain evidence="5 6">CCTCC AB 208254</strain>
    </source>
</reference>
<dbReference type="SUPFAM" id="SSF56349">
    <property type="entry name" value="DNA breaking-rejoining enzymes"/>
    <property type="match status" value="1"/>
</dbReference>
<keyword evidence="2" id="KW-0238">DNA-binding</keyword>
<dbReference type="Pfam" id="PF14659">
    <property type="entry name" value="Phage_int_SAM_3"/>
    <property type="match status" value="1"/>
</dbReference>
<dbReference type="AlphaFoldDB" id="A0A4Y8MB14"/>
<dbReference type="OrthoDB" id="9803188at2"/>
<dbReference type="Gene3D" id="1.10.443.10">
    <property type="entry name" value="Intergrase catalytic core"/>
    <property type="match status" value="1"/>
</dbReference>
<dbReference type="InterPro" id="IPR004107">
    <property type="entry name" value="Integrase_SAM-like_N"/>
</dbReference>
<dbReference type="PANTHER" id="PTHR30349:SF91">
    <property type="entry name" value="INTA PROTEIN"/>
    <property type="match status" value="1"/>
</dbReference>
<evidence type="ECO:0000313" key="5">
    <source>
        <dbReference type="EMBL" id="TFE30803.1"/>
    </source>
</evidence>
<protein>
    <submittedName>
        <fullName evidence="5">Site-specific integrase</fullName>
    </submittedName>
</protein>
<keyword evidence="3" id="KW-0233">DNA recombination</keyword>
<dbReference type="InterPro" id="IPR013762">
    <property type="entry name" value="Integrase-like_cat_sf"/>
</dbReference>
<dbReference type="InterPro" id="IPR011010">
    <property type="entry name" value="DNA_brk_join_enz"/>
</dbReference>
<sequence>MASIEKRGVNSWRLIVEAGYDANGKRIKESRTIKIEDEALLKTTKKLRDYLNDELLGFKREVEAGEYIKPAKMTFNEFYEKEWIPKFAVRELKSTTYEAYTTHVKNHLVPVLGHLRLDEIKTMKLVNLFHALLQPGARKDGRGDKLSSRTVQYIFDVAQCVFSCAVEWSLIKVNPLDGVKRPKLDKVEKRAKEARKNYYEEDETISIIRALYTEATKWRLYFLGAMLGGFRRGELTALEIPDCDFENNRLRVDESISLTKQGIAIIDDPKNEASADFVDMPVWYMDELKEYLKEWKINKMKLMNKWLGGERQFVFHRGFGKPYYHTTPTDMWKQFCKKHGFRYVTLHGLRHTNATLLLEDGASMKAIQKRLRHSSSQTTSEIYAHVTKKHSRATAERLDRFNPKAK</sequence>
<dbReference type="PROSITE" id="PS51898">
    <property type="entry name" value="TYR_RECOMBINASE"/>
    <property type="match status" value="1"/>
</dbReference>
<accession>A0A4Y8MB14</accession>
<evidence type="ECO:0000313" key="6">
    <source>
        <dbReference type="Proteomes" id="UP000297900"/>
    </source>
</evidence>
<dbReference type="GO" id="GO:0006310">
    <property type="term" value="P:DNA recombination"/>
    <property type="evidence" value="ECO:0007669"/>
    <property type="project" value="UniProtKB-KW"/>
</dbReference>
<evidence type="ECO:0000259" key="4">
    <source>
        <dbReference type="PROSITE" id="PS51898"/>
    </source>
</evidence>
<proteinExistence type="predicted"/>
<dbReference type="GO" id="GO:0015074">
    <property type="term" value="P:DNA integration"/>
    <property type="evidence" value="ECO:0007669"/>
    <property type="project" value="UniProtKB-KW"/>
</dbReference>
<dbReference type="InterPro" id="IPR002104">
    <property type="entry name" value="Integrase_catalytic"/>
</dbReference>
<dbReference type="InterPro" id="IPR010998">
    <property type="entry name" value="Integrase_recombinase_N"/>
</dbReference>
<keyword evidence="6" id="KW-1185">Reference proteome</keyword>
<dbReference type="Gene3D" id="1.10.150.130">
    <property type="match status" value="1"/>
</dbReference>
<organism evidence="5 6">
    <name type="scientific">Cohnella luojiensis</name>
    <dbReference type="NCBI Taxonomy" id="652876"/>
    <lineage>
        <taxon>Bacteria</taxon>
        <taxon>Bacillati</taxon>
        <taxon>Bacillota</taxon>
        <taxon>Bacilli</taxon>
        <taxon>Bacillales</taxon>
        <taxon>Paenibacillaceae</taxon>
        <taxon>Cohnella</taxon>
    </lineage>
</organism>
<dbReference type="Proteomes" id="UP000297900">
    <property type="component" value="Unassembled WGS sequence"/>
</dbReference>
<evidence type="ECO:0000256" key="1">
    <source>
        <dbReference type="ARBA" id="ARBA00022908"/>
    </source>
</evidence>
<comment type="caution">
    <text evidence="5">The sequence shown here is derived from an EMBL/GenBank/DDBJ whole genome shotgun (WGS) entry which is preliminary data.</text>
</comment>
<gene>
    <name evidence="5" type="ORF">E2980_03225</name>
</gene>
<dbReference type="EMBL" id="SOMN01000002">
    <property type="protein sequence ID" value="TFE30803.1"/>
    <property type="molecule type" value="Genomic_DNA"/>
</dbReference>
<dbReference type="GO" id="GO:0003677">
    <property type="term" value="F:DNA binding"/>
    <property type="evidence" value="ECO:0007669"/>
    <property type="project" value="UniProtKB-KW"/>
</dbReference>
<name>A0A4Y8MB14_9BACL</name>
<dbReference type="RefSeq" id="WP_135150682.1">
    <property type="nucleotide sequence ID" value="NZ_SOMN01000002.1"/>
</dbReference>
<evidence type="ECO:0000256" key="2">
    <source>
        <dbReference type="ARBA" id="ARBA00023125"/>
    </source>
</evidence>
<dbReference type="CDD" id="cd01189">
    <property type="entry name" value="INT_ICEBs1_C_like"/>
    <property type="match status" value="1"/>
</dbReference>